<organism evidence="8 9">
    <name type="scientific">Nitrosospira multiformis</name>
    <dbReference type="NCBI Taxonomy" id="1231"/>
    <lineage>
        <taxon>Bacteria</taxon>
        <taxon>Pseudomonadati</taxon>
        <taxon>Pseudomonadota</taxon>
        <taxon>Betaproteobacteria</taxon>
        <taxon>Nitrosomonadales</taxon>
        <taxon>Nitrosomonadaceae</taxon>
        <taxon>Nitrosospira</taxon>
    </lineage>
</organism>
<dbReference type="SUPFAM" id="SSF51395">
    <property type="entry name" value="FMN-linked oxidoreductases"/>
    <property type="match status" value="1"/>
</dbReference>
<evidence type="ECO:0000256" key="3">
    <source>
        <dbReference type="ARBA" id="ARBA00022643"/>
    </source>
</evidence>
<evidence type="ECO:0000256" key="6">
    <source>
        <dbReference type="SAM" id="MobiDB-lite"/>
    </source>
</evidence>
<keyword evidence="2" id="KW-0285">Flavoprotein</keyword>
<dbReference type="InterPro" id="IPR001155">
    <property type="entry name" value="OxRdtase_FMN_N"/>
</dbReference>
<comment type="cofactor">
    <cofactor evidence="1">
        <name>FMN</name>
        <dbReference type="ChEBI" id="CHEBI:58210"/>
    </cofactor>
</comment>
<dbReference type="PANTHER" id="PTHR43303">
    <property type="entry name" value="NADPH DEHYDROGENASE C23G7.10C-RELATED"/>
    <property type="match status" value="1"/>
</dbReference>
<dbReference type="RefSeq" id="WP_256377060.1">
    <property type="nucleotide sequence ID" value="NZ_FOHI01000009.1"/>
</dbReference>
<name>A0A1I0FN03_9PROT</name>
<keyword evidence="4" id="KW-0521">NADP</keyword>
<evidence type="ECO:0000256" key="2">
    <source>
        <dbReference type="ARBA" id="ARBA00022630"/>
    </source>
</evidence>
<reference evidence="8 9" key="1">
    <citation type="submission" date="2016-10" db="EMBL/GenBank/DDBJ databases">
        <authorList>
            <person name="de Groot N.N."/>
        </authorList>
    </citation>
    <scope>NUCLEOTIDE SEQUENCE [LARGE SCALE GENOMIC DNA]</scope>
    <source>
        <strain evidence="8 9">Nl7</strain>
    </source>
</reference>
<evidence type="ECO:0000313" key="8">
    <source>
        <dbReference type="EMBL" id="SET58885.1"/>
    </source>
</evidence>
<feature type="domain" description="NADH:flavin oxidoreductase/NADH oxidase N-terminal" evidence="7">
    <location>
        <begin position="63"/>
        <end position="400"/>
    </location>
</feature>
<dbReference type="Proteomes" id="UP000183339">
    <property type="component" value="Unassembled WGS sequence"/>
</dbReference>
<dbReference type="GO" id="GO:0003959">
    <property type="term" value="F:NADPH dehydrogenase activity"/>
    <property type="evidence" value="ECO:0007669"/>
    <property type="project" value="InterPro"/>
</dbReference>
<sequence length="422" mass="45937">MSHYDENKHDTTGSPDALSMADPAALPAGAAATAPSGDHRLSNAALQTQCQSEHDREIPEVDLMSPLTLRGVTFRNRIAMSPMCMYSAKDGFANDFHLVHLGSRAIGGVGLVVVEATAITAEGRISPGDMGIWKKEHIEPLARIARFVEMQGAIPGIQLAHAGRKASCDAPWKGGGSLKTPAEGGWSVIGPSPLPFYADDPVPTPMPETDIEECIEAWGAAARRALNAGFKMIELHAAHGYLMHEFLSPLSNHRTDNYGGSLANRMRLLLRVAKHLRDIIPSELPFFVRISATDWVDGGWDMEQSIILCRELKLLGVDLIDVSSGGVIPDARIPVARGYQVQFAKRIRDEAQIHTGGVGLITDSQYADEIITGGQADLVFIGRELLREPYWPLKAQHALAIEPEWPIQYGYAVKRCKIDMAV</sequence>
<keyword evidence="3" id="KW-0288">FMN</keyword>
<dbReference type="GO" id="GO:0050661">
    <property type="term" value="F:NADP binding"/>
    <property type="evidence" value="ECO:0007669"/>
    <property type="project" value="InterPro"/>
</dbReference>
<dbReference type="AlphaFoldDB" id="A0A1I0FN03"/>
<proteinExistence type="predicted"/>
<keyword evidence="5" id="KW-0560">Oxidoreductase</keyword>
<evidence type="ECO:0000256" key="4">
    <source>
        <dbReference type="ARBA" id="ARBA00022857"/>
    </source>
</evidence>
<feature type="region of interest" description="Disordered" evidence="6">
    <location>
        <begin position="1"/>
        <end position="21"/>
    </location>
</feature>
<dbReference type="InterPro" id="IPR013785">
    <property type="entry name" value="Aldolase_TIM"/>
</dbReference>
<dbReference type="InterPro" id="IPR044152">
    <property type="entry name" value="YqjM-like"/>
</dbReference>
<dbReference type="GO" id="GO:0010181">
    <property type="term" value="F:FMN binding"/>
    <property type="evidence" value="ECO:0007669"/>
    <property type="project" value="InterPro"/>
</dbReference>
<accession>A0A1I0FN03</accession>
<evidence type="ECO:0000259" key="7">
    <source>
        <dbReference type="Pfam" id="PF00724"/>
    </source>
</evidence>
<protein>
    <submittedName>
        <fullName evidence="8">2,4-dienoyl-CoA reductase</fullName>
    </submittedName>
</protein>
<evidence type="ECO:0000256" key="1">
    <source>
        <dbReference type="ARBA" id="ARBA00001917"/>
    </source>
</evidence>
<dbReference type="Gene3D" id="3.20.20.70">
    <property type="entry name" value="Aldolase class I"/>
    <property type="match status" value="1"/>
</dbReference>
<evidence type="ECO:0000256" key="5">
    <source>
        <dbReference type="ARBA" id="ARBA00023002"/>
    </source>
</evidence>
<dbReference type="CDD" id="cd02932">
    <property type="entry name" value="OYE_YqiM_FMN"/>
    <property type="match status" value="1"/>
</dbReference>
<dbReference type="EMBL" id="FOHI01000009">
    <property type="protein sequence ID" value="SET58885.1"/>
    <property type="molecule type" value="Genomic_DNA"/>
</dbReference>
<evidence type="ECO:0000313" key="9">
    <source>
        <dbReference type="Proteomes" id="UP000183339"/>
    </source>
</evidence>
<gene>
    <name evidence="8" type="ORF">SAMN05216412_10961</name>
</gene>
<feature type="compositionally biased region" description="Basic and acidic residues" evidence="6">
    <location>
        <begin position="1"/>
        <end position="11"/>
    </location>
</feature>
<dbReference type="Pfam" id="PF00724">
    <property type="entry name" value="Oxidored_FMN"/>
    <property type="match status" value="1"/>
</dbReference>
<dbReference type="PANTHER" id="PTHR43303:SF4">
    <property type="entry name" value="NADPH DEHYDROGENASE C23G7.10C-RELATED"/>
    <property type="match status" value="1"/>
</dbReference>